<dbReference type="STRING" id="448386.A0A2V3J5M3"/>
<gene>
    <name evidence="1" type="ORF">BWQ96_00738</name>
</gene>
<dbReference type="InterPro" id="IPR016024">
    <property type="entry name" value="ARM-type_fold"/>
</dbReference>
<dbReference type="OrthoDB" id="4880at2759"/>
<dbReference type="InterPro" id="IPR011989">
    <property type="entry name" value="ARM-like"/>
</dbReference>
<dbReference type="AlphaFoldDB" id="A0A2V3J5M3"/>
<comment type="caution">
    <text evidence="1">The sequence shown here is derived from an EMBL/GenBank/DDBJ whole genome shotgun (WGS) entry which is preliminary data.</text>
</comment>
<evidence type="ECO:0000313" key="2">
    <source>
        <dbReference type="Proteomes" id="UP000247409"/>
    </source>
</evidence>
<name>A0A2V3J5M3_9FLOR</name>
<keyword evidence="2" id="KW-1185">Reference proteome</keyword>
<accession>A0A2V3J5M3</accession>
<dbReference type="Pfam" id="PF13646">
    <property type="entry name" value="HEAT_2"/>
    <property type="match status" value="1"/>
</dbReference>
<dbReference type="EMBL" id="NBIV01000005">
    <property type="protein sequence ID" value="PXF49422.1"/>
    <property type="molecule type" value="Genomic_DNA"/>
</dbReference>
<organism evidence="1 2">
    <name type="scientific">Gracilariopsis chorda</name>
    <dbReference type="NCBI Taxonomy" id="448386"/>
    <lineage>
        <taxon>Eukaryota</taxon>
        <taxon>Rhodophyta</taxon>
        <taxon>Florideophyceae</taxon>
        <taxon>Rhodymeniophycidae</taxon>
        <taxon>Gracilariales</taxon>
        <taxon>Gracilariaceae</taxon>
        <taxon>Gracilariopsis</taxon>
    </lineage>
</organism>
<proteinExistence type="predicted"/>
<reference evidence="1 2" key="1">
    <citation type="journal article" date="2018" name="Mol. Biol. Evol.">
        <title>Analysis of the draft genome of the red seaweed Gracilariopsis chorda provides insights into genome size evolution in Rhodophyta.</title>
        <authorList>
            <person name="Lee J."/>
            <person name="Yang E.C."/>
            <person name="Graf L."/>
            <person name="Yang J.H."/>
            <person name="Qiu H."/>
            <person name="Zel Zion U."/>
            <person name="Chan C.X."/>
            <person name="Stephens T.G."/>
            <person name="Weber A.P.M."/>
            <person name="Boo G.H."/>
            <person name="Boo S.M."/>
            <person name="Kim K.M."/>
            <person name="Shin Y."/>
            <person name="Jung M."/>
            <person name="Lee S.J."/>
            <person name="Yim H.S."/>
            <person name="Lee J.H."/>
            <person name="Bhattacharya D."/>
            <person name="Yoon H.S."/>
        </authorList>
    </citation>
    <scope>NUCLEOTIDE SEQUENCE [LARGE SCALE GENOMIC DNA]</scope>
    <source>
        <strain evidence="1 2">SKKU-2015</strain>
        <tissue evidence="1">Whole body</tissue>
    </source>
</reference>
<keyword evidence="1" id="KW-0456">Lyase</keyword>
<sequence>MSGVNGGIDYEIDLTTLPPSLASRISYVQNGPDSPTALISAAEEIALASKSHPQTLPVLVDMLGFNNPAAAGIAIAALVDAGDLSIPSLLTGVAAFNYSVNAYALRALAGIGNPSVLQVCLACANSGPIPNVRRAACRALGSLHYTANEHARTAYECLLTLADKEADWGVRYAAIVALEHFEAISLLDRALKELGLRVVLAAAEGNGNVLNEQQSEEGKENKIAIQSDPTVAARATVALETMRQRLEASAGV</sequence>
<dbReference type="SUPFAM" id="SSF48371">
    <property type="entry name" value="ARM repeat"/>
    <property type="match status" value="1"/>
</dbReference>
<protein>
    <submittedName>
        <fullName evidence="1">Phycocyanobilin lyase subunit beta</fullName>
    </submittedName>
</protein>
<dbReference type="Gene3D" id="1.25.10.10">
    <property type="entry name" value="Leucine-rich Repeat Variant"/>
    <property type="match status" value="1"/>
</dbReference>
<dbReference type="GO" id="GO:0016829">
    <property type="term" value="F:lyase activity"/>
    <property type="evidence" value="ECO:0007669"/>
    <property type="project" value="UniProtKB-KW"/>
</dbReference>
<evidence type="ECO:0000313" key="1">
    <source>
        <dbReference type="EMBL" id="PXF49422.1"/>
    </source>
</evidence>
<dbReference type="Proteomes" id="UP000247409">
    <property type="component" value="Unassembled WGS sequence"/>
</dbReference>